<keyword evidence="5" id="KW-1185">Reference proteome</keyword>
<dbReference type="Pfam" id="PF08609">
    <property type="entry name" value="Fes1"/>
    <property type="match status" value="1"/>
</dbReference>
<dbReference type="EMBL" id="FUEG01000014">
    <property type="protein sequence ID" value="SJL11494.1"/>
    <property type="molecule type" value="Genomic_DNA"/>
</dbReference>
<gene>
    <name evidence="4" type="ORF">ARMOST_14898</name>
</gene>
<dbReference type="Gene3D" id="1.25.10.10">
    <property type="entry name" value="Leucine-rich Repeat Variant"/>
    <property type="match status" value="1"/>
</dbReference>
<dbReference type="Proteomes" id="UP000219338">
    <property type="component" value="Unassembled WGS sequence"/>
</dbReference>
<dbReference type="InterPro" id="IPR050693">
    <property type="entry name" value="Hsp70_NEF-Inhibitors"/>
</dbReference>
<keyword evidence="2" id="KW-0677">Repeat</keyword>
<organism evidence="4 5">
    <name type="scientific">Armillaria ostoyae</name>
    <name type="common">Armillaria root rot fungus</name>
    <dbReference type="NCBI Taxonomy" id="47428"/>
    <lineage>
        <taxon>Eukaryota</taxon>
        <taxon>Fungi</taxon>
        <taxon>Dikarya</taxon>
        <taxon>Basidiomycota</taxon>
        <taxon>Agaricomycotina</taxon>
        <taxon>Agaricomycetes</taxon>
        <taxon>Agaricomycetidae</taxon>
        <taxon>Agaricales</taxon>
        <taxon>Marasmiineae</taxon>
        <taxon>Physalacriaceae</taxon>
        <taxon>Armillaria</taxon>
    </lineage>
</organism>
<dbReference type="SUPFAM" id="SSF48371">
    <property type="entry name" value="ARM repeat"/>
    <property type="match status" value="1"/>
</dbReference>
<evidence type="ECO:0000256" key="2">
    <source>
        <dbReference type="ARBA" id="ARBA00022737"/>
    </source>
</evidence>
<dbReference type="InterPro" id="IPR016024">
    <property type="entry name" value="ARM-type_fold"/>
</dbReference>
<feature type="domain" description="Nucleotide exchange factor Fes1" evidence="3">
    <location>
        <begin position="1"/>
        <end position="79"/>
    </location>
</feature>
<dbReference type="PANTHER" id="PTHR19316:SF18">
    <property type="entry name" value="HSP70-BINDING PROTEIN 1"/>
    <property type="match status" value="1"/>
</dbReference>
<dbReference type="GO" id="GO:0005783">
    <property type="term" value="C:endoplasmic reticulum"/>
    <property type="evidence" value="ECO:0007669"/>
    <property type="project" value="TreeGrafter"/>
</dbReference>
<protein>
    <recommendedName>
        <fullName evidence="3">Nucleotide exchange factor Fes1 domain-containing protein</fullName>
    </recommendedName>
</protein>
<dbReference type="GO" id="GO:0000774">
    <property type="term" value="F:adenyl-nucleotide exchange factor activity"/>
    <property type="evidence" value="ECO:0007669"/>
    <property type="project" value="TreeGrafter"/>
</dbReference>
<dbReference type="PANTHER" id="PTHR19316">
    <property type="entry name" value="PROTEIN FOLDING REGULATOR"/>
    <property type="match status" value="1"/>
</dbReference>
<dbReference type="OMA" id="PNSHASM"/>
<name>A0A284RRV7_ARMOS</name>
<sequence>MESLLRWSIEHSGPSAGPPQPRTDLDPGVIDAILGKSDAELMKEDLVVAIDPHRSEDARVEALDHLEMLIEQIDNANNLEKLKMWAPLHSLLTSDDSTDVIVLQALWVIGTALQNNPAAQETYLSSNPLPTLTAFLVPANSSPQIRSKALYALSGLLKHNAPAVAALAPEGWLRLREALADPEISVRRKAVFLLNTLLTPNESTVQSGPVHPNSHAANLVDPKRTETSSVARGPMEEQGIFADAVGALVDPLPYGEDGDVEEPDVDFEEKSIRFLWTYTVACNGLLDPEHKKKLGQWVVSRSAERWALSEDEFSRFKAALY</sequence>
<accession>A0A284RRV7</accession>
<evidence type="ECO:0000313" key="4">
    <source>
        <dbReference type="EMBL" id="SJL11494.1"/>
    </source>
</evidence>
<dbReference type="InterPro" id="IPR013918">
    <property type="entry name" value="Nucleotide_exch_fac_Fes1"/>
</dbReference>
<reference evidence="5" key="1">
    <citation type="journal article" date="2017" name="Nat. Ecol. Evol.">
        <title>Genome expansion and lineage-specific genetic innovations in the forest pathogenic fungi Armillaria.</title>
        <authorList>
            <person name="Sipos G."/>
            <person name="Prasanna A.N."/>
            <person name="Walter M.C."/>
            <person name="O'Connor E."/>
            <person name="Balint B."/>
            <person name="Krizsan K."/>
            <person name="Kiss B."/>
            <person name="Hess J."/>
            <person name="Varga T."/>
            <person name="Slot J."/>
            <person name="Riley R."/>
            <person name="Boka B."/>
            <person name="Rigling D."/>
            <person name="Barry K."/>
            <person name="Lee J."/>
            <person name="Mihaltcheva S."/>
            <person name="LaButti K."/>
            <person name="Lipzen A."/>
            <person name="Waldron R."/>
            <person name="Moloney N.M."/>
            <person name="Sperisen C."/>
            <person name="Kredics L."/>
            <person name="Vagvoelgyi C."/>
            <person name="Patrignani A."/>
            <person name="Fitzpatrick D."/>
            <person name="Nagy I."/>
            <person name="Doyle S."/>
            <person name="Anderson J.B."/>
            <person name="Grigoriev I.V."/>
            <person name="Gueldener U."/>
            <person name="Muensterkoetter M."/>
            <person name="Nagy L.G."/>
        </authorList>
    </citation>
    <scope>NUCLEOTIDE SEQUENCE [LARGE SCALE GENOMIC DNA]</scope>
    <source>
        <strain evidence="5">C18/9</strain>
    </source>
</reference>
<evidence type="ECO:0000259" key="3">
    <source>
        <dbReference type="Pfam" id="PF08609"/>
    </source>
</evidence>
<dbReference type="OrthoDB" id="10250458at2759"/>
<evidence type="ECO:0000313" key="5">
    <source>
        <dbReference type="Proteomes" id="UP000219338"/>
    </source>
</evidence>
<dbReference type="STRING" id="47428.A0A284RRV7"/>
<proteinExistence type="inferred from homology"/>
<dbReference type="InterPro" id="IPR011989">
    <property type="entry name" value="ARM-like"/>
</dbReference>
<evidence type="ECO:0000256" key="1">
    <source>
        <dbReference type="ARBA" id="ARBA00011045"/>
    </source>
</evidence>
<dbReference type="AlphaFoldDB" id="A0A284RRV7"/>
<comment type="similarity">
    <text evidence="1">Belongs to the FES1 family.</text>
</comment>